<dbReference type="EMBL" id="AP014959">
    <property type="protein sequence ID" value="BAS82571.1"/>
    <property type="molecule type" value="Genomic_DNA"/>
</dbReference>
<reference evidence="2 3" key="3">
    <citation type="journal article" date="2013" name="Rice">
        <title>Improvement of the Oryza sativa Nipponbare reference genome using next generation sequence and optical map data.</title>
        <authorList>
            <person name="Kawahara Y."/>
            <person name="de la Bastide M."/>
            <person name="Hamilton J.P."/>
            <person name="Kanamori H."/>
            <person name="McCombie W.R."/>
            <person name="Ouyang S."/>
            <person name="Schwartz D.C."/>
            <person name="Tanaka T."/>
            <person name="Wu J."/>
            <person name="Zhou S."/>
            <person name="Childs K.L."/>
            <person name="Davidson R.M."/>
            <person name="Lin H."/>
            <person name="Quesada-Ocampo L."/>
            <person name="Vaillancourt B."/>
            <person name="Sakai H."/>
            <person name="Lee S.S."/>
            <person name="Kim J."/>
            <person name="Numa H."/>
            <person name="Itoh T."/>
            <person name="Buell C.R."/>
            <person name="Matsumoto T."/>
        </authorList>
    </citation>
    <scope>NUCLEOTIDE SEQUENCE [LARGE SCALE GENOMIC DNA]</scope>
    <source>
        <strain evidence="3">cv. Nipponbare</strain>
    </source>
</reference>
<evidence type="ECO:0000313" key="2">
    <source>
        <dbReference type="EMBL" id="BAS82571.1"/>
    </source>
</evidence>
<dbReference type="Proteomes" id="UP000059680">
    <property type="component" value="Chromosome 3"/>
</dbReference>
<proteinExistence type="predicted"/>
<evidence type="ECO:0000256" key="1">
    <source>
        <dbReference type="SAM" id="MobiDB-lite"/>
    </source>
</evidence>
<feature type="region of interest" description="Disordered" evidence="1">
    <location>
        <begin position="13"/>
        <end position="61"/>
    </location>
</feature>
<dbReference type="FunCoup" id="A0A0P0VTR6">
    <property type="interactions" value="331"/>
</dbReference>
<keyword evidence="3" id="KW-1185">Reference proteome</keyword>
<evidence type="ECO:0000313" key="3">
    <source>
        <dbReference type="Proteomes" id="UP000059680"/>
    </source>
</evidence>
<sequence length="123" mass="12350">MDGGDLGGGADGASVNGGLAGAAQAQAAAREQRHRRLRDTAGLARRRPGHRVSGSGGGGAAWGLEAARLRVLGVALPRDGGDGTGRLEELVKRGAEADGDGLVALGNAHPRLPLRAHLAELLL</sequence>
<reference evidence="3" key="1">
    <citation type="journal article" date="2005" name="Nature">
        <title>The map-based sequence of the rice genome.</title>
        <authorList>
            <consortium name="International rice genome sequencing project (IRGSP)"/>
            <person name="Matsumoto T."/>
            <person name="Wu J."/>
            <person name="Kanamori H."/>
            <person name="Katayose Y."/>
            <person name="Fujisawa M."/>
            <person name="Namiki N."/>
            <person name="Mizuno H."/>
            <person name="Yamamoto K."/>
            <person name="Antonio B.A."/>
            <person name="Baba T."/>
            <person name="Sakata K."/>
            <person name="Nagamura Y."/>
            <person name="Aoki H."/>
            <person name="Arikawa K."/>
            <person name="Arita K."/>
            <person name="Bito T."/>
            <person name="Chiden Y."/>
            <person name="Fujitsuka N."/>
            <person name="Fukunaka R."/>
            <person name="Hamada M."/>
            <person name="Harada C."/>
            <person name="Hayashi A."/>
            <person name="Hijishita S."/>
            <person name="Honda M."/>
            <person name="Hosokawa S."/>
            <person name="Ichikawa Y."/>
            <person name="Idonuma A."/>
            <person name="Iijima M."/>
            <person name="Ikeda M."/>
            <person name="Ikeno M."/>
            <person name="Ito K."/>
            <person name="Ito S."/>
            <person name="Ito T."/>
            <person name="Ito Y."/>
            <person name="Ito Y."/>
            <person name="Iwabuchi A."/>
            <person name="Kamiya K."/>
            <person name="Karasawa W."/>
            <person name="Kurita K."/>
            <person name="Katagiri S."/>
            <person name="Kikuta A."/>
            <person name="Kobayashi H."/>
            <person name="Kobayashi N."/>
            <person name="Machita K."/>
            <person name="Maehara T."/>
            <person name="Masukawa M."/>
            <person name="Mizubayashi T."/>
            <person name="Mukai Y."/>
            <person name="Nagasaki H."/>
            <person name="Nagata Y."/>
            <person name="Naito S."/>
            <person name="Nakashima M."/>
            <person name="Nakama Y."/>
            <person name="Nakamichi Y."/>
            <person name="Nakamura M."/>
            <person name="Meguro A."/>
            <person name="Negishi M."/>
            <person name="Ohta I."/>
            <person name="Ohta T."/>
            <person name="Okamoto M."/>
            <person name="Ono N."/>
            <person name="Saji S."/>
            <person name="Sakaguchi M."/>
            <person name="Sakai K."/>
            <person name="Shibata M."/>
            <person name="Shimokawa T."/>
            <person name="Song J."/>
            <person name="Takazaki Y."/>
            <person name="Terasawa K."/>
            <person name="Tsugane M."/>
            <person name="Tsuji K."/>
            <person name="Ueda S."/>
            <person name="Waki K."/>
            <person name="Yamagata H."/>
            <person name="Yamamoto M."/>
            <person name="Yamamoto S."/>
            <person name="Yamane H."/>
            <person name="Yoshiki S."/>
            <person name="Yoshihara R."/>
            <person name="Yukawa K."/>
            <person name="Zhong H."/>
            <person name="Yano M."/>
            <person name="Yuan Q."/>
            <person name="Ouyang S."/>
            <person name="Liu J."/>
            <person name="Jones K.M."/>
            <person name="Gansberger K."/>
            <person name="Moffat K."/>
            <person name="Hill J."/>
            <person name="Bera J."/>
            <person name="Fadrosh D."/>
            <person name="Jin S."/>
            <person name="Johri S."/>
            <person name="Kim M."/>
            <person name="Overton L."/>
            <person name="Reardon M."/>
            <person name="Tsitrin T."/>
            <person name="Vuong H."/>
            <person name="Weaver B."/>
            <person name="Ciecko A."/>
            <person name="Tallon L."/>
            <person name="Jackson J."/>
            <person name="Pai G."/>
            <person name="Aken S.V."/>
            <person name="Utterback T."/>
            <person name="Reidmuller S."/>
            <person name="Feldblyum T."/>
            <person name="Hsiao J."/>
            <person name="Zismann V."/>
            <person name="Iobst S."/>
            <person name="de Vazeille A.R."/>
            <person name="Buell C.R."/>
            <person name="Ying K."/>
            <person name="Li Y."/>
            <person name="Lu T."/>
            <person name="Huang Y."/>
            <person name="Zhao Q."/>
            <person name="Feng Q."/>
            <person name="Zhang L."/>
            <person name="Zhu J."/>
            <person name="Weng Q."/>
            <person name="Mu J."/>
            <person name="Lu Y."/>
            <person name="Fan D."/>
            <person name="Liu Y."/>
            <person name="Guan J."/>
            <person name="Zhang Y."/>
            <person name="Yu S."/>
            <person name="Liu X."/>
            <person name="Zhang Y."/>
            <person name="Hong G."/>
            <person name="Han B."/>
            <person name="Choisne N."/>
            <person name="Demange N."/>
            <person name="Orjeda G."/>
            <person name="Samain S."/>
            <person name="Cattolico L."/>
            <person name="Pelletier E."/>
            <person name="Couloux A."/>
            <person name="Segurens B."/>
            <person name="Wincker P."/>
            <person name="D'Hont A."/>
            <person name="Scarpelli C."/>
            <person name="Weissenbach J."/>
            <person name="Salanoubat M."/>
            <person name="Quetier F."/>
            <person name="Yu Y."/>
            <person name="Kim H.R."/>
            <person name="Rambo T."/>
            <person name="Currie J."/>
            <person name="Collura K."/>
            <person name="Luo M."/>
            <person name="Yang T."/>
            <person name="Ammiraju J.S.S."/>
            <person name="Engler F."/>
            <person name="Soderlund C."/>
            <person name="Wing R.A."/>
            <person name="Palmer L.E."/>
            <person name="de la Bastide M."/>
            <person name="Spiegel L."/>
            <person name="Nascimento L."/>
            <person name="Zutavern T."/>
            <person name="O'Shaughnessy A."/>
            <person name="Dike S."/>
            <person name="Dedhia N."/>
            <person name="Preston R."/>
            <person name="Balija V."/>
            <person name="McCombie W.R."/>
            <person name="Chow T."/>
            <person name="Chen H."/>
            <person name="Chung M."/>
            <person name="Chen C."/>
            <person name="Shaw J."/>
            <person name="Wu H."/>
            <person name="Hsiao K."/>
            <person name="Chao Y."/>
            <person name="Chu M."/>
            <person name="Cheng C."/>
            <person name="Hour A."/>
            <person name="Lee P."/>
            <person name="Lin S."/>
            <person name="Lin Y."/>
            <person name="Liou J."/>
            <person name="Liu S."/>
            <person name="Hsing Y."/>
            <person name="Raghuvanshi S."/>
            <person name="Mohanty A."/>
            <person name="Bharti A.K."/>
            <person name="Gaur A."/>
            <person name="Gupta V."/>
            <person name="Kumar D."/>
            <person name="Ravi V."/>
            <person name="Vij S."/>
            <person name="Kapur A."/>
            <person name="Khurana P."/>
            <person name="Khurana P."/>
            <person name="Khurana J.P."/>
            <person name="Tyagi A.K."/>
            <person name="Gaikwad K."/>
            <person name="Singh A."/>
            <person name="Dalal V."/>
            <person name="Srivastava S."/>
            <person name="Dixit A."/>
            <person name="Pal A.K."/>
            <person name="Ghazi I.A."/>
            <person name="Yadav M."/>
            <person name="Pandit A."/>
            <person name="Bhargava A."/>
            <person name="Sureshbabu K."/>
            <person name="Batra K."/>
            <person name="Sharma T.R."/>
            <person name="Mohapatra T."/>
            <person name="Singh N.K."/>
            <person name="Messing J."/>
            <person name="Nelson A.B."/>
            <person name="Fuks G."/>
            <person name="Kavchok S."/>
            <person name="Keizer G."/>
            <person name="Linton E."/>
            <person name="Llaca V."/>
            <person name="Song R."/>
            <person name="Tanyolac B."/>
            <person name="Young S."/>
            <person name="Ho-Il K."/>
            <person name="Hahn J.H."/>
            <person name="Sangsakoo G."/>
            <person name="Vanavichit A."/>
            <person name="de Mattos Luiz.A.T."/>
            <person name="Zimmer P.D."/>
            <person name="Malone G."/>
            <person name="Dellagostin O."/>
            <person name="de Oliveira A.C."/>
            <person name="Bevan M."/>
            <person name="Bancroft I."/>
            <person name="Minx P."/>
            <person name="Cordum H."/>
            <person name="Wilson R."/>
            <person name="Cheng Z."/>
            <person name="Jin W."/>
            <person name="Jiang J."/>
            <person name="Leong S.A."/>
            <person name="Iwama H."/>
            <person name="Gojobori T."/>
            <person name="Itoh T."/>
            <person name="Niimura Y."/>
            <person name="Fujii Y."/>
            <person name="Habara T."/>
            <person name="Sakai H."/>
            <person name="Sato Y."/>
            <person name="Wilson G."/>
            <person name="Kumar K."/>
            <person name="McCouch S."/>
            <person name="Juretic N."/>
            <person name="Hoen D."/>
            <person name="Wright S."/>
            <person name="Bruskiewich R."/>
            <person name="Bureau T."/>
            <person name="Miyao A."/>
            <person name="Hirochika H."/>
            <person name="Nishikawa T."/>
            <person name="Kadowaki K."/>
            <person name="Sugiura M."/>
            <person name="Burr B."/>
            <person name="Sasaki T."/>
        </authorList>
    </citation>
    <scope>NUCLEOTIDE SEQUENCE [LARGE SCALE GENOMIC DNA]</scope>
    <source>
        <strain evidence="3">cv. Nipponbare</strain>
    </source>
</reference>
<organism evidence="2 3">
    <name type="scientific">Oryza sativa subsp. japonica</name>
    <name type="common">Rice</name>
    <dbReference type="NCBI Taxonomy" id="39947"/>
    <lineage>
        <taxon>Eukaryota</taxon>
        <taxon>Viridiplantae</taxon>
        <taxon>Streptophyta</taxon>
        <taxon>Embryophyta</taxon>
        <taxon>Tracheophyta</taxon>
        <taxon>Spermatophyta</taxon>
        <taxon>Magnoliopsida</taxon>
        <taxon>Liliopsida</taxon>
        <taxon>Poales</taxon>
        <taxon>Poaceae</taxon>
        <taxon>BOP clade</taxon>
        <taxon>Oryzoideae</taxon>
        <taxon>Oryzeae</taxon>
        <taxon>Oryzinae</taxon>
        <taxon>Oryza</taxon>
        <taxon>Oryza sativa</taxon>
    </lineage>
</organism>
<dbReference type="AlphaFoldDB" id="A0A0P0VTR6"/>
<name>A0A0P0VTR6_ORYSJ</name>
<protein>
    <submittedName>
        <fullName evidence="2">Os03g0175500 protein</fullName>
    </submittedName>
</protein>
<reference evidence="2 3" key="2">
    <citation type="journal article" date="2013" name="Plant Cell Physiol.">
        <title>Rice Annotation Project Database (RAP-DB): an integrative and interactive database for rice genomics.</title>
        <authorList>
            <person name="Sakai H."/>
            <person name="Lee S.S."/>
            <person name="Tanaka T."/>
            <person name="Numa H."/>
            <person name="Kim J."/>
            <person name="Kawahara Y."/>
            <person name="Wakimoto H."/>
            <person name="Yang C.C."/>
            <person name="Iwamoto M."/>
            <person name="Abe T."/>
            <person name="Yamada Y."/>
            <person name="Muto A."/>
            <person name="Inokuchi H."/>
            <person name="Ikemura T."/>
            <person name="Matsumoto T."/>
            <person name="Sasaki T."/>
            <person name="Itoh T."/>
        </authorList>
    </citation>
    <scope>NUCLEOTIDE SEQUENCE [LARGE SCALE GENOMIC DNA]</scope>
    <source>
        <strain evidence="3">cv. Nipponbare</strain>
    </source>
</reference>
<gene>
    <name evidence="2" type="ordered locus">Os03g0175500</name>
    <name evidence="2" type="ORF">OSNPB_030175500</name>
</gene>
<feature type="compositionally biased region" description="Low complexity" evidence="1">
    <location>
        <begin position="13"/>
        <end position="29"/>
    </location>
</feature>
<accession>A0A0P0VTR6</accession>
<dbReference type="InParanoid" id="A0A0P0VTR6"/>
<dbReference type="PaxDb" id="39947-A0A0P0VTR6"/>